<dbReference type="GO" id="GO:0005524">
    <property type="term" value="F:ATP binding"/>
    <property type="evidence" value="ECO:0007669"/>
    <property type="project" value="UniProtKB-UniRule"/>
</dbReference>
<dbReference type="InterPro" id="IPR036670">
    <property type="entry name" value="SecA_X-link_sf"/>
</dbReference>
<evidence type="ECO:0000256" key="12">
    <source>
        <dbReference type="HAMAP-Rule" id="MF_01382"/>
    </source>
</evidence>
<keyword evidence="4 12" id="KW-1003">Cell membrane</keyword>
<dbReference type="Pfam" id="PF07517">
    <property type="entry name" value="SecA_DEAD"/>
    <property type="match status" value="1"/>
</dbReference>
<dbReference type="SUPFAM" id="SSF81767">
    <property type="entry name" value="Pre-protein crosslinking domain of SecA"/>
    <property type="match status" value="1"/>
</dbReference>
<dbReference type="GO" id="GO:0065002">
    <property type="term" value="P:intracellular protein transmembrane transport"/>
    <property type="evidence" value="ECO:0007669"/>
    <property type="project" value="UniProtKB-UniRule"/>
</dbReference>
<dbReference type="CDD" id="cd17928">
    <property type="entry name" value="DEXDc_SecA"/>
    <property type="match status" value="1"/>
</dbReference>
<comment type="catalytic activity">
    <reaction evidence="12">
        <text>ATP + H2O + cellular proteinSide 1 = ADP + phosphate + cellular proteinSide 2.</text>
        <dbReference type="EC" id="7.4.2.8"/>
    </reaction>
</comment>
<sequence length="796" mass="90340">MKQRINRIINQGRLKRLSKRLRQVNAWSASCRALSDEALQAKTAEFQQRIQQGASLESLLPEAYAVVREASWRVLGMYPKEVQVLGAIVLHDGNMPEMQTGEGKTLTATMPLYLNGLTGKGAYLITTNDYLARRDCEEMTPLFEWLGLSITLGFVDEPNYEYAPGEKKAIYAHDIIYTTNGRLGFDYLIDHLADGQEGKFLPPLNFGIIDEADSIILDAAQTPLVISGAPRLQSNLFGITKMFVETLKGEQHYDMDDKAKAIWLTDEGVEAANTYFGVDNIYDAPHFDLVRNINLALRARYLFESNLDYFVYDGEVVLIDRVTGRMLPGTKLQSGLHQAIEAKEGIEISQDMSAMASITFQNLFRQFDKFGGMSGTSKLGEKGFFDLYGKVVVQIPTDKPVERIDHPDLVFKDNVSKNEAIIERVCALHDINRPVLLITRTAEMAEYFSMQLFERDIPNNLLIAQNVAKEAQMIAEAGQLGAVTVATSMAGRGTDIKLADGVKELGGLAVIVSEHMENSRVDRQLRGRAGRQGDPGLSQIYISLEDYVVQRWGKSKLLEEGQLEKISSQGLHESQLFQRRVRQIVARAQRVSEEQGIAHREMGNEYEKSLSAQRDIIYEERDRVLKQWDVKQMALSELAREVFQRAYRTQDLNTEMNLRNYIYQHISFQYTGDVTDINLNEENAVVEKLAMLFEQRLAAQQRLIKDNYMFMRFVQKSILKAIDSNWIQQVDHLQQLRGSINNRQNGQRNAIFEYHRVALASFETMREAIKVDIINNICQSVATFDKKGDLVVHFPN</sequence>
<gene>
    <name evidence="16" type="primary">secA2</name>
    <name evidence="12" type="synonym">secA</name>
    <name evidence="16" type="ORF">CD122_06485</name>
</gene>
<dbReference type="SUPFAM" id="SSF52540">
    <property type="entry name" value="P-loop containing nucleoside triphosphate hydrolases"/>
    <property type="match status" value="2"/>
</dbReference>
<protein>
    <recommendedName>
        <fullName evidence="12">Protein translocase subunit SecA</fullName>
        <ecNumber evidence="12">7.4.2.8</ecNumber>
    </recommendedName>
</protein>
<reference evidence="16 17" key="1">
    <citation type="submission" date="2017-08" db="EMBL/GenBank/DDBJ databases">
        <title>Draft genome sequences of 64 type strains of genus Staph aureus.</title>
        <authorList>
            <person name="Cole K."/>
            <person name="Golubchik T."/>
            <person name="Russell J."/>
            <person name="Foster D."/>
            <person name="Llewelyn M."/>
            <person name="Wilson D."/>
            <person name="Crook D."/>
            <person name="Paul J."/>
        </authorList>
    </citation>
    <scope>NUCLEOTIDE SEQUENCE [LARGE SCALE GENOMIC DNA]</scope>
    <source>
        <strain evidence="16 17">DSM 21968</strain>
    </source>
</reference>
<dbReference type="PANTHER" id="PTHR30612:SF0">
    <property type="entry name" value="CHLOROPLAST PROTEIN-TRANSPORTING ATPASE"/>
    <property type="match status" value="1"/>
</dbReference>
<keyword evidence="10 12" id="KW-0811">Translocation</keyword>
<feature type="domain" description="Helicase ATP-binding" evidence="13">
    <location>
        <begin position="85"/>
        <end position="248"/>
    </location>
</feature>
<dbReference type="Pfam" id="PF01043">
    <property type="entry name" value="SecA_PP_bind"/>
    <property type="match status" value="1"/>
</dbReference>
<dbReference type="GO" id="GO:0005829">
    <property type="term" value="C:cytosol"/>
    <property type="evidence" value="ECO:0007669"/>
    <property type="project" value="TreeGrafter"/>
</dbReference>
<evidence type="ECO:0000313" key="17">
    <source>
        <dbReference type="Proteomes" id="UP000242752"/>
    </source>
</evidence>
<evidence type="ECO:0000313" key="16">
    <source>
        <dbReference type="EMBL" id="PNZ27462.1"/>
    </source>
</evidence>
<feature type="domain" description="Helicase C-terminal" evidence="14">
    <location>
        <begin position="420"/>
        <end position="582"/>
    </location>
</feature>
<feature type="binding site" evidence="12">
    <location>
        <begin position="101"/>
        <end position="105"/>
    </location>
    <ligand>
        <name>ATP</name>
        <dbReference type="ChEBI" id="CHEBI:30616"/>
    </ligand>
</feature>
<dbReference type="GO" id="GO:0031522">
    <property type="term" value="C:cell envelope Sec protein transport complex"/>
    <property type="evidence" value="ECO:0007669"/>
    <property type="project" value="TreeGrafter"/>
</dbReference>
<keyword evidence="17" id="KW-1185">Reference proteome</keyword>
<keyword evidence="11 12" id="KW-0472">Membrane</keyword>
<dbReference type="SMART" id="SM00958">
    <property type="entry name" value="SecA_PP_bind"/>
    <property type="match status" value="1"/>
</dbReference>
<keyword evidence="8 12" id="KW-0653">Protein transport</keyword>
<evidence type="ECO:0000256" key="10">
    <source>
        <dbReference type="ARBA" id="ARBA00023010"/>
    </source>
</evidence>
<name>A0A2K3YPF6_9STAP</name>
<accession>A0A2K3YPF6</accession>
<comment type="subunit">
    <text evidence="12">Monomer and homodimer. Part of the essential Sec protein translocation apparatus which comprises SecA, SecYEG and auxiliary proteins SecDF. Other proteins may also be involved.</text>
</comment>
<dbReference type="PROSITE" id="PS51194">
    <property type="entry name" value="HELICASE_CTER"/>
    <property type="match status" value="1"/>
</dbReference>
<feature type="binding site" evidence="12">
    <location>
        <position position="83"/>
    </location>
    <ligand>
        <name>ATP</name>
        <dbReference type="ChEBI" id="CHEBI:30616"/>
    </ligand>
</feature>
<dbReference type="GO" id="GO:0043952">
    <property type="term" value="P:protein transport by the Sec complex"/>
    <property type="evidence" value="ECO:0007669"/>
    <property type="project" value="TreeGrafter"/>
</dbReference>
<comment type="caution">
    <text evidence="16">The sequence shown here is derived from an EMBL/GenBank/DDBJ whole genome shotgun (WGS) entry which is preliminary data.</text>
</comment>
<dbReference type="NCBIfam" id="TIGR03714">
    <property type="entry name" value="secA2"/>
    <property type="match status" value="1"/>
</dbReference>
<dbReference type="SUPFAM" id="SSF81886">
    <property type="entry name" value="Helical scaffold and wing domains of SecA"/>
    <property type="match status" value="1"/>
</dbReference>
<keyword evidence="7 12" id="KW-0067">ATP-binding</keyword>
<dbReference type="PANTHER" id="PTHR30612">
    <property type="entry name" value="SECA INNER MEMBRANE COMPONENT OF SEC PROTEIN SECRETION SYSTEM"/>
    <property type="match status" value="1"/>
</dbReference>
<comment type="function">
    <text evidence="12">Part of the Sec protein translocase complex. Interacts with the SecYEG preprotein conducting channel. Has a central role in coupling the hydrolysis of ATP to the transfer of proteins into and across the cell membrane, serving as an ATP-driven molecular motor driving the stepwise translocation of polypeptide chains across the membrane.</text>
</comment>
<keyword evidence="5 12" id="KW-0963">Cytoplasm</keyword>
<evidence type="ECO:0000256" key="11">
    <source>
        <dbReference type="ARBA" id="ARBA00023136"/>
    </source>
</evidence>
<dbReference type="InterPro" id="IPR000185">
    <property type="entry name" value="SecA"/>
</dbReference>
<comment type="subcellular location">
    <subcellularLocation>
        <location evidence="12">Cell membrane</location>
        <topology evidence="12">Peripheral membrane protein</topology>
        <orientation evidence="12">Cytoplasmic side</orientation>
    </subcellularLocation>
    <subcellularLocation>
        <location evidence="12">Cytoplasm</location>
    </subcellularLocation>
    <subcellularLocation>
        <location evidence="1">Membrane</location>
        <topology evidence="1">Peripheral membrane protein</topology>
    </subcellularLocation>
    <text evidence="12">Distribution is 50-50.</text>
</comment>
<dbReference type="InterPro" id="IPR011115">
    <property type="entry name" value="SecA_DEAD"/>
</dbReference>
<dbReference type="Gene3D" id="3.90.1440.10">
    <property type="entry name" value="SecA, preprotein cross-linking domain"/>
    <property type="match status" value="1"/>
</dbReference>
<dbReference type="SMART" id="SM00957">
    <property type="entry name" value="SecA_DEAD"/>
    <property type="match status" value="1"/>
</dbReference>
<dbReference type="HAMAP" id="MF_01382">
    <property type="entry name" value="SecA"/>
    <property type="match status" value="1"/>
</dbReference>
<evidence type="ECO:0000259" key="14">
    <source>
        <dbReference type="PROSITE" id="PS51194"/>
    </source>
</evidence>
<evidence type="ECO:0000256" key="3">
    <source>
        <dbReference type="ARBA" id="ARBA00022448"/>
    </source>
</evidence>
<dbReference type="AlphaFoldDB" id="A0A2K3YPF6"/>
<dbReference type="InterPro" id="IPR014018">
    <property type="entry name" value="SecA_motor_DEAD"/>
</dbReference>
<dbReference type="NCBIfam" id="NF006630">
    <property type="entry name" value="PRK09200.1"/>
    <property type="match status" value="1"/>
</dbReference>
<dbReference type="InterPro" id="IPR044722">
    <property type="entry name" value="SecA_SF2_C"/>
</dbReference>
<dbReference type="InterPro" id="IPR036266">
    <property type="entry name" value="SecA_Wing/Scaffold_sf"/>
</dbReference>
<evidence type="ECO:0000256" key="6">
    <source>
        <dbReference type="ARBA" id="ARBA00022741"/>
    </source>
</evidence>
<dbReference type="Pfam" id="PF07516">
    <property type="entry name" value="SecA_SW"/>
    <property type="match status" value="1"/>
</dbReference>
<dbReference type="CDD" id="cd18803">
    <property type="entry name" value="SF2_C_secA"/>
    <property type="match status" value="1"/>
</dbReference>
<evidence type="ECO:0000256" key="5">
    <source>
        <dbReference type="ARBA" id="ARBA00022490"/>
    </source>
</evidence>
<dbReference type="OrthoDB" id="9762243at2"/>
<organism evidence="16 17">
    <name type="scientific">Staphylococcus rostri</name>
    <dbReference type="NCBI Taxonomy" id="522262"/>
    <lineage>
        <taxon>Bacteria</taxon>
        <taxon>Bacillati</taxon>
        <taxon>Bacillota</taxon>
        <taxon>Bacilli</taxon>
        <taxon>Bacillales</taxon>
        <taxon>Staphylococcaceae</taxon>
        <taxon>Staphylococcus</taxon>
    </lineage>
</organism>
<dbReference type="RefSeq" id="WP_103358182.1">
    <property type="nucleotide sequence ID" value="NZ_PPRF01000037.1"/>
</dbReference>
<dbReference type="Gene3D" id="1.10.3060.10">
    <property type="entry name" value="Helical scaffold and wing domains of SecA"/>
    <property type="match status" value="1"/>
</dbReference>
<dbReference type="Gene3D" id="3.40.50.300">
    <property type="entry name" value="P-loop containing nucleotide triphosphate hydrolases"/>
    <property type="match status" value="2"/>
</dbReference>
<keyword evidence="3 12" id="KW-0813">Transport</keyword>
<dbReference type="PRINTS" id="PR00906">
    <property type="entry name" value="SECA"/>
</dbReference>
<dbReference type="InterPro" id="IPR011116">
    <property type="entry name" value="SecA_Wing/Scaffold"/>
</dbReference>
<dbReference type="GO" id="GO:0006605">
    <property type="term" value="P:protein targeting"/>
    <property type="evidence" value="ECO:0007669"/>
    <property type="project" value="UniProtKB-UniRule"/>
</dbReference>
<dbReference type="InterPro" id="IPR027417">
    <property type="entry name" value="P-loop_NTPase"/>
</dbReference>
<keyword evidence="9 12" id="KW-1278">Translocase</keyword>
<dbReference type="FunFam" id="3.40.50.300:FF:000429">
    <property type="entry name" value="Preprotein translocase subunit SecA"/>
    <property type="match status" value="1"/>
</dbReference>
<evidence type="ECO:0000256" key="1">
    <source>
        <dbReference type="ARBA" id="ARBA00004170"/>
    </source>
</evidence>
<dbReference type="EMBL" id="PPRF01000037">
    <property type="protein sequence ID" value="PNZ27462.1"/>
    <property type="molecule type" value="Genomic_DNA"/>
</dbReference>
<dbReference type="Proteomes" id="UP000242752">
    <property type="component" value="Unassembled WGS sequence"/>
</dbReference>
<evidence type="ECO:0000256" key="4">
    <source>
        <dbReference type="ARBA" id="ARBA00022475"/>
    </source>
</evidence>
<keyword evidence="6 12" id="KW-0547">Nucleotide-binding</keyword>
<dbReference type="GO" id="GO:0008564">
    <property type="term" value="F:protein-exporting ATPase activity"/>
    <property type="evidence" value="ECO:0007669"/>
    <property type="project" value="UniProtKB-EC"/>
</dbReference>
<evidence type="ECO:0000259" key="13">
    <source>
        <dbReference type="PROSITE" id="PS51192"/>
    </source>
</evidence>
<dbReference type="InterPro" id="IPR014001">
    <property type="entry name" value="Helicase_ATP-bd"/>
</dbReference>
<evidence type="ECO:0000256" key="7">
    <source>
        <dbReference type="ARBA" id="ARBA00022840"/>
    </source>
</evidence>
<dbReference type="Pfam" id="PF21090">
    <property type="entry name" value="P-loop_SecA"/>
    <property type="match status" value="2"/>
</dbReference>
<evidence type="ECO:0000256" key="9">
    <source>
        <dbReference type="ARBA" id="ARBA00022967"/>
    </source>
</evidence>
<evidence type="ECO:0000259" key="15">
    <source>
        <dbReference type="PROSITE" id="PS51196"/>
    </source>
</evidence>
<feature type="binding site" evidence="12">
    <location>
        <position position="495"/>
    </location>
    <ligand>
        <name>ATP</name>
        <dbReference type="ChEBI" id="CHEBI:30616"/>
    </ligand>
</feature>
<proteinExistence type="inferred from homology"/>
<feature type="domain" description="SecA family profile" evidence="15">
    <location>
        <begin position="1"/>
        <end position="573"/>
    </location>
</feature>
<dbReference type="InterPro" id="IPR001650">
    <property type="entry name" value="Helicase_C-like"/>
</dbReference>
<comment type="similarity">
    <text evidence="2 12">Belongs to the SecA family.</text>
</comment>
<dbReference type="PROSITE" id="PS51192">
    <property type="entry name" value="HELICASE_ATP_BIND_1"/>
    <property type="match status" value="1"/>
</dbReference>
<dbReference type="InterPro" id="IPR011130">
    <property type="entry name" value="SecA_preprotein_X-link_dom"/>
</dbReference>
<evidence type="ECO:0000256" key="2">
    <source>
        <dbReference type="ARBA" id="ARBA00007650"/>
    </source>
</evidence>
<dbReference type="EC" id="7.4.2.8" evidence="12"/>
<dbReference type="GO" id="GO:0005886">
    <property type="term" value="C:plasma membrane"/>
    <property type="evidence" value="ECO:0007669"/>
    <property type="project" value="UniProtKB-SubCell"/>
</dbReference>
<dbReference type="InterPro" id="IPR022490">
    <property type="entry name" value="SecA2"/>
</dbReference>
<dbReference type="GO" id="GO:0017038">
    <property type="term" value="P:protein import"/>
    <property type="evidence" value="ECO:0007669"/>
    <property type="project" value="InterPro"/>
</dbReference>
<dbReference type="PROSITE" id="PS51196">
    <property type="entry name" value="SECA_MOTOR_DEAD"/>
    <property type="match status" value="1"/>
</dbReference>
<evidence type="ECO:0000256" key="8">
    <source>
        <dbReference type="ARBA" id="ARBA00022927"/>
    </source>
</evidence>